<keyword evidence="1 3" id="KW-0963">Cytoplasm</keyword>
<dbReference type="GO" id="GO:0000028">
    <property type="term" value="P:ribosomal small subunit assembly"/>
    <property type="evidence" value="ECO:0007669"/>
    <property type="project" value="TreeGrafter"/>
</dbReference>
<protein>
    <recommendedName>
        <fullName evidence="3">Ribosome maturation factor RimP</fullName>
    </recommendedName>
</protein>
<dbReference type="SUPFAM" id="SSF74942">
    <property type="entry name" value="YhbC-like, C-terminal domain"/>
    <property type="match status" value="1"/>
</dbReference>
<dbReference type="PANTHER" id="PTHR33867">
    <property type="entry name" value="RIBOSOME MATURATION FACTOR RIMP"/>
    <property type="match status" value="1"/>
</dbReference>
<accession>A0A5B8YRE1</accession>
<keyword evidence="2 3" id="KW-0690">Ribosome biogenesis</keyword>
<dbReference type="Gene3D" id="2.30.30.180">
    <property type="entry name" value="Ribosome maturation factor RimP, C-terminal domain"/>
    <property type="match status" value="1"/>
</dbReference>
<evidence type="ECO:0000313" key="6">
    <source>
        <dbReference type="EMBL" id="QED39106.1"/>
    </source>
</evidence>
<comment type="similarity">
    <text evidence="3">Belongs to the RimP family.</text>
</comment>
<dbReference type="CDD" id="cd01734">
    <property type="entry name" value="YlxS_C"/>
    <property type="match status" value="1"/>
</dbReference>
<keyword evidence="7" id="KW-1185">Reference proteome</keyword>
<dbReference type="HAMAP" id="MF_01077">
    <property type="entry name" value="RimP"/>
    <property type="match status" value="1"/>
</dbReference>
<name>A0A5B8YRE1_9FLAO</name>
<evidence type="ECO:0000259" key="5">
    <source>
        <dbReference type="Pfam" id="PF17384"/>
    </source>
</evidence>
<dbReference type="AlphaFoldDB" id="A0A5B8YRE1"/>
<gene>
    <name evidence="3 6" type="primary">rimP</name>
    <name evidence="6" type="ORF">FK178_10430</name>
</gene>
<reference evidence="6 7" key="1">
    <citation type="submission" date="2019-08" db="EMBL/GenBank/DDBJ databases">
        <title>Antarcticibacterium arcticum sp. nov., a bacterium isolated from marine sediment of the Canadian Beaufort Sea.</title>
        <authorList>
            <person name="Lee Y.M."/>
            <person name="Baek K."/>
            <person name="Lee D.-H."/>
            <person name="Shin S.C."/>
            <person name="Jin Y.K."/>
            <person name="Park Y."/>
        </authorList>
    </citation>
    <scope>NUCLEOTIDE SEQUENCE [LARGE SCALE GENOMIC DNA]</scope>
    <source>
        <strain evidence="6 7">PAMC 28998</strain>
    </source>
</reference>
<dbReference type="InterPro" id="IPR036847">
    <property type="entry name" value="RimP_C_sf"/>
</dbReference>
<dbReference type="InterPro" id="IPR028989">
    <property type="entry name" value="RimP_N"/>
</dbReference>
<dbReference type="InterPro" id="IPR003728">
    <property type="entry name" value="Ribosome_maturation_RimP"/>
</dbReference>
<organism evidence="6 7">
    <name type="scientific">Antarcticibacterium arcticum</name>
    <dbReference type="NCBI Taxonomy" id="2585771"/>
    <lineage>
        <taxon>Bacteria</taxon>
        <taxon>Pseudomonadati</taxon>
        <taxon>Bacteroidota</taxon>
        <taxon>Flavobacteriia</taxon>
        <taxon>Flavobacteriales</taxon>
        <taxon>Flavobacteriaceae</taxon>
        <taxon>Antarcticibacterium</taxon>
    </lineage>
</organism>
<sequence length="153" mass="17227">MLQERVKKLLEEAFEENNSLFLISLVIDDQNHILIVIDGDDGVSVNDCIAVSRKIENNLDREEEDFSLEVASAGVSEPLKFPRQFKKNIGRNLEVRANSNKFEGKLTAVNDEGIVLSWQAREPKPVGKGKITVDKEINIAFDEIEKAKVVITF</sequence>
<dbReference type="Proteomes" id="UP000321954">
    <property type="component" value="Chromosome"/>
</dbReference>
<feature type="domain" description="Ribosome maturation factor RimP C-terminal" evidence="5">
    <location>
        <begin position="79"/>
        <end position="153"/>
    </location>
</feature>
<dbReference type="GO" id="GO:0006412">
    <property type="term" value="P:translation"/>
    <property type="evidence" value="ECO:0007669"/>
    <property type="project" value="TreeGrafter"/>
</dbReference>
<evidence type="ECO:0000259" key="4">
    <source>
        <dbReference type="Pfam" id="PF02576"/>
    </source>
</evidence>
<dbReference type="OrthoDB" id="9789702at2"/>
<dbReference type="SUPFAM" id="SSF75420">
    <property type="entry name" value="YhbC-like, N-terminal domain"/>
    <property type="match status" value="1"/>
</dbReference>
<dbReference type="RefSeq" id="WP_146837593.1">
    <property type="nucleotide sequence ID" value="NZ_CP042476.1"/>
</dbReference>
<dbReference type="InterPro" id="IPR035956">
    <property type="entry name" value="RimP_N_sf"/>
</dbReference>
<feature type="domain" description="Ribosome maturation factor RimP N-terminal" evidence="4">
    <location>
        <begin position="15"/>
        <end position="75"/>
    </location>
</feature>
<dbReference type="NCBIfam" id="NF002531">
    <property type="entry name" value="PRK02001.1"/>
    <property type="match status" value="1"/>
</dbReference>
<comment type="subcellular location">
    <subcellularLocation>
        <location evidence="3">Cytoplasm</location>
    </subcellularLocation>
</comment>
<dbReference type="EMBL" id="CP042476">
    <property type="protein sequence ID" value="QED39106.1"/>
    <property type="molecule type" value="Genomic_DNA"/>
</dbReference>
<evidence type="ECO:0000256" key="3">
    <source>
        <dbReference type="HAMAP-Rule" id="MF_01077"/>
    </source>
</evidence>
<dbReference type="KEGG" id="anp:FK178_10430"/>
<evidence type="ECO:0000256" key="2">
    <source>
        <dbReference type="ARBA" id="ARBA00022517"/>
    </source>
</evidence>
<dbReference type="GO" id="GO:0005829">
    <property type="term" value="C:cytosol"/>
    <property type="evidence" value="ECO:0007669"/>
    <property type="project" value="TreeGrafter"/>
</dbReference>
<proteinExistence type="inferred from homology"/>
<dbReference type="Gene3D" id="3.30.300.70">
    <property type="entry name" value="RimP-like superfamily, N-terminal"/>
    <property type="match status" value="1"/>
</dbReference>
<dbReference type="Pfam" id="PF17384">
    <property type="entry name" value="DUF150_C"/>
    <property type="match status" value="1"/>
</dbReference>
<dbReference type="PANTHER" id="PTHR33867:SF1">
    <property type="entry name" value="RIBOSOME MATURATION FACTOR RIMP"/>
    <property type="match status" value="1"/>
</dbReference>
<dbReference type="Pfam" id="PF02576">
    <property type="entry name" value="RimP_N"/>
    <property type="match status" value="1"/>
</dbReference>
<comment type="function">
    <text evidence="3">Required for maturation of 30S ribosomal subunits.</text>
</comment>
<evidence type="ECO:0000256" key="1">
    <source>
        <dbReference type="ARBA" id="ARBA00022490"/>
    </source>
</evidence>
<dbReference type="InterPro" id="IPR028998">
    <property type="entry name" value="RimP_C"/>
</dbReference>
<evidence type="ECO:0000313" key="7">
    <source>
        <dbReference type="Proteomes" id="UP000321954"/>
    </source>
</evidence>